<keyword evidence="1" id="KW-0812">Transmembrane</keyword>
<accession>A0A6M0P8J5</accession>
<reference evidence="2 3" key="1">
    <citation type="submission" date="2020-02" db="EMBL/GenBank/DDBJ databases">
        <authorList>
            <person name="Feng H."/>
        </authorList>
    </citation>
    <scope>NUCLEOTIDE SEQUENCE [LARGE SCALE GENOMIC DNA]</scope>
    <source>
        <strain evidence="2 3">Gsoil 114</strain>
    </source>
</reference>
<name>A0A6M0P8J5_9BACI</name>
<protein>
    <recommendedName>
        <fullName evidence="4">DUF1453 domain-containing protein</fullName>
    </recommendedName>
</protein>
<feature type="transmembrane region" description="Helical" evidence="1">
    <location>
        <begin position="52"/>
        <end position="73"/>
    </location>
</feature>
<feature type="transmembrane region" description="Helical" evidence="1">
    <location>
        <begin position="6"/>
        <end position="23"/>
    </location>
</feature>
<evidence type="ECO:0008006" key="4">
    <source>
        <dbReference type="Google" id="ProtNLM"/>
    </source>
</evidence>
<keyword evidence="3" id="KW-1185">Reference proteome</keyword>
<feature type="transmembrane region" description="Helical" evidence="1">
    <location>
        <begin position="131"/>
        <end position="152"/>
    </location>
</feature>
<dbReference type="Proteomes" id="UP000476934">
    <property type="component" value="Unassembled WGS sequence"/>
</dbReference>
<keyword evidence="1" id="KW-0472">Membrane</keyword>
<proteinExistence type="predicted"/>
<gene>
    <name evidence="2" type="ORF">G4D61_12425</name>
</gene>
<feature type="transmembrane region" description="Helical" evidence="1">
    <location>
        <begin position="85"/>
        <end position="110"/>
    </location>
</feature>
<comment type="caution">
    <text evidence="2">The sequence shown here is derived from an EMBL/GenBank/DDBJ whole genome shotgun (WGS) entry which is preliminary data.</text>
</comment>
<organism evidence="2 3">
    <name type="scientific">Heyndrickxia ginsengihumi</name>
    <dbReference type="NCBI Taxonomy" id="363870"/>
    <lineage>
        <taxon>Bacteria</taxon>
        <taxon>Bacillati</taxon>
        <taxon>Bacillota</taxon>
        <taxon>Bacilli</taxon>
        <taxon>Bacillales</taxon>
        <taxon>Bacillaceae</taxon>
        <taxon>Heyndrickxia</taxon>
    </lineage>
</organism>
<dbReference type="Pfam" id="PF07301">
    <property type="entry name" value="DUF1453"/>
    <property type="match status" value="1"/>
</dbReference>
<dbReference type="EMBL" id="JAAIWK010000020">
    <property type="protein sequence ID" value="NEY20763.1"/>
    <property type="molecule type" value="Genomic_DNA"/>
</dbReference>
<dbReference type="InterPro" id="IPR058247">
    <property type="entry name" value="DUF1453"/>
</dbReference>
<feature type="transmembrane region" description="Helical" evidence="1">
    <location>
        <begin position="188"/>
        <end position="209"/>
    </location>
</feature>
<keyword evidence="1" id="KW-1133">Transmembrane helix</keyword>
<dbReference type="RefSeq" id="WP_025728521.1">
    <property type="nucleotide sequence ID" value="NZ_JAAIWK010000020.1"/>
</dbReference>
<sequence>MQSPTVGIMITILFIVFILFRKIKKAASWRSIPQPLIYILMLLKTSQLLRKIAIGLVTIILGALLTLIFTHLHLITKALHGATPFIGHINVLFLLWGSIGVILGLGLAILSSKWTKIESRNHVWYYRPNPFLGTIVVMLVLVRIIIKLTHLYHLYNVEKGQHFTASNLQHFNWQSQVSTSASDTWTSLIFAMFISYFISYFVFVVWKVLSLNKQAN</sequence>
<reference evidence="2 3" key="2">
    <citation type="submission" date="2020-03" db="EMBL/GenBank/DDBJ databases">
        <title>Bacillus aquiflavi sp. nov., isolated from yellow water of strong flavor Chinese baijiu in Yibin region of China.</title>
        <authorList>
            <person name="Xie J."/>
        </authorList>
    </citation>
    <scope>NUCLEOTIDE SEQUENCE [LARGE SCALE GENOMIC DNA]</scope>
    <source>
        <strain evidence="2 3">Gsoil 114</strain>
    </source>
</reference>
<evidence type="ECO:0000256" key="1">
    <source>
        <dbReference type="SAM" id="Phobius"/>
    </source>
</evidence>
<evidence type="ECO:0000313" key="2">
    <source>
        <dbReference type="EMBL" id="NEY20763.1"/>
    </source>
</evidence>
<evidence type="ECO:0000313" key="3">
    <source>
        <dbReference type="Proteomes" id="UP000476934"/>
    </source>
</evidence>
<dbReference type="AlphaFoldDB" id="A0A6M0P8J5"/>